<evidence type="ECO:0000256" key="9">
    <source>
        <dbReference type="ARBA" id="ARBA00022989"/>
    </source>
</evidence>
<keyword evidence="6" id="KW-0812">Transmembrane</keyword>
<proteinExistence type="inferred from homology"/>
<evidence type="ECO:0000313" key="18">
    <source>
        <dbReference type="Proteomes" id="UP000270094"/>
    </source>
</evidence>
<keyword evidence="5 15" id="KW-0808">Transferase</keyword>
<dbReference type="InterPro" id="IPR045885">
    <property type="entry name" value="GalNAc-T"/>
</dbReference>
<evidence type="ECO:0000256" key="3">
    <source>
        <dbReference type="ARBA" id="ARBA00004922"/>
    </source>
</evidence>
<dbReference type="Pfam" id="PF02709">
    <property type="entry name" value="Glyco_transf_7C"/>
    <property type="match status" value="1"/>
</dbReference>
<dbReference type="Pfam" id="PF00652">
    <property type="entry name" value="Ricin_B_lectin"/>
    <property type="match status" value="1"/>
</dbReference>
<keyword evidence="15" id="KW-0328">Glycosyltransferase</keyword>
<keyword evidence="7 15" id="KW-0430">Lectin</keyword>
<dbReference type="InterPro" id="IPR035992">
    <property type="entry name" value="Ricin_B-like_lectins"/>
</dbReference>
<evidence type="ECO:0000256" key="14">
    <source>
        <dbReference type="ARBA" id="ARBA00023211"/>
    </source>
</evidence>
<dbReference type="EMBL" id="UYYB01097399">
    <property type="protein sequence ID" value="VDM76636.1"/>
    <property type="molecule type" value="Genomic_DNA"/>
</dbReference>
<comment type="cofactor">
    <cofactor evidence="1 15">
        <name>Mn(2+)</name>
        <dbReference type="ChEBI" id="CHEBI:29035"/>
    </cofactor>
</comment>
<dbReference type="SUPFAM" id="SSF53448">
    <property type="entry name" value="Nucleotide-diphospho-sugar transferases"/>
    <property type="match status" value="1"/>
</dbReference>
<dbReference type="GO" id="GO:0000139">
    <property type="term" value="C:Golgi membrane"/>
    <property type="evidence" value="ECO:0007669"/>
    <property type="project" value="UniProtKB-SubCell"/>
</dbReference>
<dbReference type="EC" id="2.4.1.-" evidence="15"/>
<keyword evidence="12 15" id="KW-1015">Disulfide bond</keyword>
<evidence type="ECO:0000256" key="13">
    <source>
        <dbReference type="ARBA" id="ARBA00023180"/>
    </source>
</evidence>
<evidence type="ECO:0000256" key="12">
    <source>
        <dbReference type="ARBA" id="ARBA00023157"/>
    </source>
</evidence>
<keyword evidence="9" id="KW-1133">Transmembrane helix</keyword>
<dbReference type="InterPro" id="IPR027791">
    <property type="entry name" value="Galactosyl_T_C"/>
</dbReference>
<dbReference type="GO" id="GO:0030246">
    <property type="term" value="F:carbohydrate binding"/>
    <property type="evidence" value="ECO:0007669"/>
    <property type="project" value="UniProtKB-KW"/>
</dbReference>
<evidence type="ECO:0000313" key="17">
    <source>
        <dbReference type="EMBL" id="VDM76636.1"/>
    </source>
</evidence>
<dbReference type="GO" id="GO:0006493">
    <property type="term" value="P:protein O-linked glycosylation"/>
    <property type="evidence" value="ECO:0007669"/>
    <property type="project" value="TreeGrafter"/>
</dbReference>
<keyword evidence="10 15" id="KW-0333">Golgi apparatus</keyword>
<dbReference type="SMART" id="SM00458">
    <property type="entry name" value="RICIN"/>
    <property type="match status" value="1"/>
</dbReference>
<comment type="pathway">
    <text evidence="3 15">Protein modification; protein glycosylation.</text>
</comment>
<keyword evidence="14 15" id="KW-0464">Manganese</keyword>
<evidence type="ECO:0000256" key="4">
    <source>
        <dbReference type="ARBA" id="ARBA00005680"/>
    </source>
</evidence>
<name>A0A3P7J168_STRVU</name>
<dbReference type="Gene3D" id="3.90.550.10">
    <property type="entry name" value="Spore Coat Polysaccharide Biosynthesis Protein SpsA, Chain A"/>
    <property type="match status" value="2"/>
</dbReference>
<dbReference type="InterPro" id="IPR000772">
    <property type="entry name" value="Ricin_B_lectin"/>
</dbReference>
<dbReference type="Proteomes" id="UP000270094">
    <property type="component" value="Unassembled WGS sequence"/>
</dbReference>
<dbReference type="CDD" id="cd02510">
    <property type="entry name" value="pp-GalNAc-T"/>
    <property type="match status" value="1"/>
</dbReference>
<sequence length="553" mass="62907">MCTSKFVLKRAPRSSTQFHLLRCLEILRTLNTSLQAHIYYSDMISLDRTLPDTRRAECLDVKYDLNNLPRASVVIIFTDEAWTPLMRTVHSVVNRSPPQLLKEVILLDDNSQRELKDHLDEYILRFNGVVRIVRKNIRQGLIRAKIAGAREATGEVIVFLDSHCEANEGWLEPLVQRISEKRSAIICPTIDHIAAETMQYHGDPYASLEPLVQRISEKRSAIICPTIDHIAAETMQYHGDPYASSVGGFSWALHFTWEQMPEREKNRRKSPIESIRSPTMAGGLLAANREYFFEVGAYDDEMDIWGGENLEISFRVWMCGGSIEFIPCSHVGHIFRAGHPYNMTGRGGNKDVHGTNSKRLAEVWMDDYKRLYYLHRHDLKNTDVGDLTARKELRKRLGCKPFKWYLDNIIPGKFIPDEDVQAYGVLFTTVGGSRMCSDTLQRDEHSVHMLGVFPCQGKGSPPQLMSLSNAGHLRRETNCAEVKLAENLRRGNVMMYPCNERSSIWLYENSMLKDKTSGLCLSTAGLKAGEDIIVEACDSSNPHQIWSFVDPNL</sequence>
<dbReference type="GO" id="GO:0004653">
    <property type="term" value="F:polypeptide N-acetylgalactosaminyltransferase activity"/>
    <property type="evidence" value="ECO:0007669"/>
    <property type="project" value="TreeGrafter"/>
</dbReference>
<organism evidence="17 18">
    <name type="scientific">Strongylus vulgaris</name>
    <name type="common">Blood worm</name>
    <dbReference type="NCBI Taxonomy" id="40348"/>
    <lineage>
        <taxon>Eukaryota</taxon>
        <taxon>Metazoa</taxon>
        <taxon>Ecdysozoa</taxon>
        <taxon>Nematoda</taxon>
        <taxon>Chromadorea</taxon>
        <taxon>Rhabditida</taxon>
        <taxon>Rhabditina</taxon>
        <taxon>Rhabditomorpha</taxon>
        <taxon>Strongyloidea</taxon>
        <taxon>Strongylidae</taxon>
        <taxon>Strongylus</taxon>
    </lineage>
</organism>
<evidence type="ECO:0000256" key="2">
    <source>
        <dbReference type="ARBA" id="ARBA00004323"/>
    </source>
</evidence>
<comment type="similarity">
    <text evidence="4 15">Belongs to the glycosyltransferase 2 family. GalNAc-T subfamily.</text>
</comment>
<dbReference type="Pfam" id="PF00535">
    <property type="entry name" value="Glycos_transf_2"/>
    <property type="match status" value="1"/>
</dbReference>
<evidence type="ECO:0000259" key="16">
    <source>
        <dbReference type="SMART" id="SM00458"/>
    </source>
</evidence>
<evidence type="ECO:0000256" key="10">
    <source>
        <dbReference type="ARBA" id="ARBA00023034"/>
    </source>
</evidence>
<dbReference type="InterPro" id="IPR029044">
    <property type="entry name" value="Nucleotide-diphossugar_trans"/>
</dbReference>
<dbReference type="PANTHER" id="PTHR11675">
    <property type="entry name" value="N-ACETYLGALACTOSAMINYLTRANSFERASE"/>
    <property type="match status" value="1"/>
</dbReference>
<dbReference type="InterPro" id="IPR001173">
    <property type="entry name" value="Glyco_trans_2-like"/>
</dbReference>
<dbReference type="SUPFAM" id="SSF50370">
    <property type="entry name" value="Ricin B-like lectins"/>
    <property type="match status" value="1"/>
</dbReference>
<evidence type="ECO:0000256" key="11">
    <source>
        <dbReference type="ARBA" id="ARBA00023136"/>
    </source>
</evidence>
<feature type="domain" description="Ricin B lectin" evidence="16">
    <location>
        <begin position="423"/>
        <end position="549"/>
    </location>
</feature>
<keyword evidence="13" id="KW-0325">Glycoprotein</keyword>
<evidence type="ECO:0000256" key="8">
    <source>
        <dbReference type="ARBA" id="ARBA00022968"/>
    </source>
</evidence>
<protein>
    <recommendedName>
        <fullName evidence="15">Polypeptide N-acetylgalactosaminyltransferase</fullName>
        <ecNumber evidence="15">2.4.1.-</ecNumber>
    </recommendedName>
    <alternativeName>
        <fullName evidence="15">Protein-UDP acetylgalactosaminyltransferase</fullName>
    </alternativeName>
</protein>
<gene>
    <name evidence="17" type="ORF">SVUK_LOCUS11634</name>
</gene>
<accession>A0A3P7J168</accession>
<dbReference type="Gene3D" id="2.80.10.50">
    <property type="match status" value="1"/>
</dbReference>
<dbReference type="OrthoDB" id="6119243at2759"/>
<keyword evidence="18" id="KW-1185">Reference proteome</keyword>
<evidence type="ECO:0000256" key="7">
    <source>
        <dbReference type="ARBA" id="ARBA00022734"/>
    </source>
</evidence>
<reference evidence="17 18" key="1">
    <citation type="submission" date="2018-11" db="EMBL/GenBank/DDBJ databases">
        <authorList>
            <consortium name="Pathogen Informatics"/>
        </authorList>
    </citation>
    <scope>NUCLEOTIDE SEQUENCE [LARGE SCALE GENOMIC DNA]</scope>
</reference>
<keyword evidence="11" id="KW-0472">Membrane</keyword>
<evidence type="ECO:0000256" key="6">
    <source>
        <dbReference type="ARBA" id="ARBA00022692"/>
    </source>
</evidence>
<dbReference type="AlphaFoldDB" id="A0A3P7J168"/>
<evidence type="ECO:0000256" key="1">
    <source>
        <dbReference type="ARBA" id="ARBA00001936"/>
    </source>
</evidence>
<dbReference type="PANTHER" id="PTHR11675:SF43">
    <property type="entry name" value="POLYPEPTIDE N-ACETYLGALACTOSAMINYLTRANSFERASE 1"/>
    <property type="match status" value="1"/>
</dbReference>
<evidence type="ECO:0000256" key="5">
    <source>
        <dbReference type="ARBA" id="ARBA00022679"/>
    </source>
</evidence>
<dbReference type="PROSITE" id="PS50231">
    <property type="entry name" value="RICIN_B_LECTIN"/>
    <property type="match status" value="1"/>
</dbReference>
<dbReference type="UniPathway" id="UPA00378"/>
<evidence type="ECO:0000256" key="15">
    <source>
        <dbReference type="RuleBase" id="RU361242"/>
    </source>
</evidence>
<keyword evidence="8" id="KW-0735">Signal-anchor</keyword>
<comment type="subcellular location">
    <subcellularLocation>
        <location evidence="2 15">Golgi apparatus membrane</location>
        <topology evidence="2 15">Single-pass type II membrane protein</topology>
    </subcellularLocation>
</comment>